<feature type="compositionally biased region" description="Basic and acidic residues" evidence="1">
    <location>
        <begin position="42"/>
        <end position="51"/>
    </location>
</feature>
<feature type="region of interest" description="Disordered" evidence="1">
    <location>
        <begin position="1"/>
        <end position="67"/>
    </location>
</feature>
<evidence type="ECO:0000256" key="1">
    <source>
        <dbReference type="SAM" id="MobiDB-lite"/>
    </source>
</evidence>
<dbReference type="AlphaFoldDB" id="A0A1F7UUW3"/>
<proteinExistence type="predicted"/>
<feature type="compositionally biased region" description="Basic and acidic residues" evidence="1">
    <location>
        <begin position="58"/>
        <end position="67"/>
    </location>
</feature>
<feature type="region of interest" description="Disordered" evidence="1">
    <location>
        <begin position="198"/>
        <end position="231"/>
    </location>
</feature>
<evidence type="ECO:0000313" key="2">
    <source>
        <dbReference type="EMBL" id="OGL82080.1"/>
    </source>
</evidence>
<dbReference type="EMBL" id="MGEJ01000001">
    <property type="protein sequence ID" value="OGL82080.1"/>
    <property type="molecule type" value="Genomic_DNA"/>
</dbReference>
<protein>
    <submittedName>
        <fullName evidence="2">Uncharacterized protein</fullName>
    </submittedName>
</protein>
<reference evidence="2 3" key="1">
    <citation type="journal article" date="2016" name="Nat. Commun.">
        <title>Thousands of microbial genomes shed light on interconnected biogeochemical processes in an aquifer system.</title>
        <authorList>
            <person name="Anantharaman K."/>
            <person name="Brown C.T."/>
            <person name="Hug L.A."/>
            <person name="Sharon I."/>
            <person name="Castelle C.J."/>
            <person name="Probst A.J."/>
            <person name="Thomas B.C."/>
            <person name="Singh A."/>
            <person name="Wilkins M.J."/>
            <person name="Karaoz U."/>
            <person name="Brodie E.L."/>
            <person name="Williams K.H."/>
            <person name="Hubbard S.S."/>
            <person name="Banfield J.F."/>
        </authorList>
    </citation>
    <scope>NUCLEOTIDE SEQUENCE [LARGE SCALE GENOMIC DNA]</scope>
</reference>
<gene>
    <name evidence="2" type="ORF">A3B21_05200</name>
</gene>
<accession>A0A1F7UUW3</accession>
<name>A0A1F7UUW3_9BACT</name>
<organism evidence="2 3">
    <name type="scientific">Candidatus Uhrbacteria bacterium RIFCSPLOWO2_01_FULL_47_24</name>
    <dbReference type="NCBI Taxonomy" id="1802401"/>
    <lineage>
        <taxon>Bacteria</taxon>
        <taxon>Candidatus Uhriibacteriota</taxon>
    </lineage>
</organism>
<dbReference type="Proteomes" id="UP000176897">
    <property type="component" value="Unassembled WGS sequence"/>
</dbReference>
<comment type="caution">
    <text evidence="2">The sequence shown here is derived from an EMBL/GenBank/DDBJ whole genome shotgun (WGS) entry which is preliminary data.</text>
</comment>
<sequence length="231" mass="26162">MGREGGPSEKDMGLKPEETQILSDAKPVKGEGGKQYSPGEIADLKASRAKSDAAIQRDTQRSNKDWKGATFAEEAEFRAKTEMEDDFRKRDEDKERYKLENKTAVLSAINRLWGDIDKALNYRPEQPDASIIDKNWAADMLKILTELEGQVKFEGSFPTRIFNDINRAGQSKDTGSKPWIETKWKDKVKALIGSILEGTGSGESYHESIEEERQRRAARDKAESAYKDRRD</sequence>
<feature type="compositionally biased region" description="Basic and acidic residues" evidence="1">
    <location>
        <begin position="204"/>
        <end position="231"/>
    </location>
</feature>
<feature type="compositionally biased region" description="Basic and acidic residues" evidence="1">
    <location>
        <begin position="1"/>
        <end position="18"/>
    </location>
</feature>
<dbReference type="STRING" id="1802401.A3B21_05200"/>
<evidence type="ECO:0000313" key="3">
    <source>
        <dbReference type="Proteomes" id="UP000176897"/>
    </source>
</evidence>